<dbReference type="EMBL" id="JACGCI010000039">
    <property type="protein sequence ID" value="KAF6753491.1"/>
    <property type="molecule type" value="Genomic_DNA"/>
</dbReference>
<sequence length="258" mass="29014">MASTRPNTAPARAAHNARLSQDLVVAENNARIWTLRVDKLRREMKSVTRPLPDPQPVRVPLGPLPCPTAQERRAAKIIQHGLSDADRFIEERLSVVVPEQAKKSPAWVKVTMNVTEKEVVIPGCPFVSDSVFELLFLVHLGPAQYITVFYHKSPEFVYSRWTGMATDREAPLWIEYQHAPAPVLWIERKEALKVVYVAEKSPYNVDSASILNLRNRPPPKVFPRPSRPPPRCQPLGCGRQSPRNLLGSALSIVVRSAR</sequence>
<protein>
    <submittedName>
        <fullName evidence="2">Uncharacterized protein</fullName>
    </submittedName>
</protein>
<name>A0A8H6HVA9_9AGAR</name>
<dbReference type="EMBL" id="JACGCI010000218">
    <property type="protein sequence ID" value="KAF6741772.1"/>
    <property type="molecule type" value="Genomic_DNA"/>
</dbReference>
<reference evidence="2 3" key="1">
    <citation type="submission" date="2020-07" db="EMBL/GenBank/DDBJ databases">
        <title>Comparative genomics of pyrophilous fungi reveals a link between fire events and developmental genes.</title>
        <authorList>
            <consortium name="DOE Joint Genome Institute"/>
            <person name="Steindorff A.S."/>
            <person name="Carver A."/>
            <person name="Calhoun S."/>
            <person name="Stillman K."/>
            <person name="Liu H."/>
            <person name="Lipzen A."/>
            <person name="Pangilinan J."/>
            <person name="Labutti K."/>
            <person name="Bruns T.D."/>
            <person name="Grigoriev I.V."/>
        </authorList>
    </citation>
    <scope>NUCLEOTIDE SEQUENCE [LARGE SCALE GENOMIC DNA]</scope>
    <source>
        <strain evidence="2 3">CBS 144469</strain>
    </source>
</reference>
<evidence type="ECO:0000313" key="1">
    <source>
        <dbReference type="EMBL" id="KAF6741772.1"/>
    </source>
</evidence>
<accession>A0A8H6HVA9</accession>
<organism evidence="2 3">
    <name type="scientific">Ephemerocybe angulata</name>
    <dbReference type="NCBI Taxonomy" id="980116"/>
    <lineage>
        <taxon>Eukaryota</taxon>
        <taxon>Fungi</taxon>
        <taxon>Dikarya</taxon>
        <taxon>Basidiomycota</taxon>
        <taxon>Agaricomycotina</taxon>
        <taxon>Agaricomycetes</taxon>
        <taxon>Agaricomycetidae</taxon>
        <taxon>Agaricales</taxon>
        <taxon>Agaricineae</taxon>
        <taxon>Psathyrellaceae</taxon>
        <taxon>Ephemerocybe</taxon>
    </lineage>
</organism>
<dbReference type="AlphaFoldDB" id="A0A8H6HVA9"/>
<evidence type="ECO:0000313" key="3">
    <source>
        <dbReference type="Proteomes" id="UP000521943"/>
    </source>
</evidence>
<comment type="caution">
    <text evidence="2">The sequence shown here is derived from an EMBL/GenBank/DDBJ whole genome shotgun (WGS) entry which is preliminary data.</text>
</comment>
<dbReference type="Proteomes" id="UP000521943">
    <property type="component" value="Unassembled WGS sequence"/>
</dbReference>
<keyword evidence="3" id="KW-1185">Reference proteome</keyword>
<proteinExistence type="predicted"/>
<evidence type="ECO:0000313" key="2">
    <source>
        <dbReference type="EMBL" id="KAF6753491.1"/>
    </source>
</evidence>
<gene>
    <name evidence="2" type="ORF">DFP72DRAFT_901830</name>
    <name evidence="1" type="ORF">DFP72DRAFT_941579</name>
</gene>